<accession>A0A450WH96</accession>
<evidence type="ECO:0000256" key="1">
    <source>
        <dbReference type="ARBA" id="ARBA00006849"/>
    </source>
</evidence>
<gene>
    <name evidence="5" type="ORF">BECKLPF1236A_GA0070988_101462</name>
    <name evidence="6" type="ORF">BECKLPF1236C_GA0070990_101393</name>
</gene>
<evidence type="ECO:0000313" key="5">
    <source>
        <dbReference type="EMBL" id="VFK16420.1"/>
    </source>
</evidence>
<dbReference type="PANTHER" id="PTHR11908">
    <property type="entry name" value="XANTHINE DEHYDROGENASE"/>
    <property type="match status" value="1"/>
</dbReference>
<dbReference type="Pfam" id="PF02738">
    <property type="entry name" value="MoCoBD_1"/>
    <property type="match status" value="1"/>
</dbReference>
<reference evidence="5" key="1">
    <citation type="submission" date="2019-02" db="EMBL/GenBank/DDBJ databases">
        <authorList>
            <person name="Gruber-Vodicka R. H."/>
            <person name="Seah K. B. B."/>
        </authorList>
    </citation>
    <scope>NUCLEOTIDE SEQUENCE</scope>
    <source>
        <strain evidence="5">BECK_S312</strain>
        <strain evidence="6">BECK_S426</strain>
    </source>
</reference>
<dbReference type="AlphaFoldDB" id="A0A450WH96"/>
<dbReference type="InterPro" id="IPR037165">
    <property type="entry name" value="AldOxase/xan_DH_Mopterin-bd_sf"/>
</dbReference>
<dbReference type="SUPFAM" id="SSF56003">
    <property type="entry name" value="Molybdenum cofactor-binding domain"/>
    <property type="match status" value="1"/>
</dbReference>
<keyword evidence="2" id="KW-0500">Molybdenum</keyword>
<evidence type="ECO:0000259" key="4">
    <source>
        <dbReference type="Pfam" id="PF20256"/>
    </source>
</evidence>
<feature type="domain" description="Aldehyde oxidase/xanthine dehydrogenase first molybdopterin binding" evidence="3">
    <location>
        <begin position="1"/>
        <end position="99"/>
    </location>
</feature>
<dbReference type="InterPro" id="IPR046867">
    <property type="entry name" value="AldOxase/xan_DH_MoCoBD2"/>
</dbReference>
<name>A0A450WH96_9GAMM</name>
<proteinExistence type="inferred from homology"/>
<dbReference type="Gene3D" id="3.30.365.10">
    <property type="entry name" value="Aldehyde oxidase/xanthine dehydrogenase, molybdopterin binding domain"/>
    <property type="match status" value="3"/>
</dbReference>
<sequence length="494" mass="55182">MGLTQDGQILAYEVTFYQNAGAFADVSPAVLGRTLLHTTNSYFVPNVKATGFCCRTNLPPNTAFRGFGAPQAMFVMEAAIFKAAETMGIEPSVIQKKNLLQTDERFPYGMEVENSQARRCWEQAEKKYRLETIRQNVLDFNSSHSSRKKGLALMPICYGISFDSAIFLCQASALVHIYRDDGSVSVSIGAVEMGQGLNMKIRQVVSDIFSIPIDRIKVESTNTTRVANASPTSASYSTDLHGNATKSACLKLLARLEEFAAKQLDTADARDIEIRNETLYLRGNPIGMTWNELISNAYLNRIDLSAQAHYATPNLYFDQNRYKGRPFAYHVFGVALIEVTLDCLRGAYRIDAVKVVHDFGKSLNPLIDRGQTECGIVQGLGWMTQEELRYASNGHLMSDTLSTYKVPDIYFSPQEIQVHFLENAENPQGIFNSKAIGEPPFMYGIGVYFAILQAMKSFRSGLQMPFSAPLTPEKVLLSLYDEQFHSDKYSIHKE</sequence>
<evidence type="ECO:0000313" key="6">
    <source>
        <dbReference type="EMBL" id="VFK31451.1"/>
    </source>
</evidence>
<evidence type="ECO:0000256" key="2">
    <source>
        <dbReference type="ARBA" id="ARBA00022505"/>
    </source>
</evidence>
<evidence type="ECO:0000259" key="3">
    <source>
        <dbReference type="Pfam" id="PF02738"/>
    </source>
</evidence>
<dbReference type="InterPro" id="IPR016208">
    <property type="entry name" value="Ald_Oxase/xanthine_DH-like"/>
</dbReference>
<organism evidence="5">
    <name type="scientific">Candidatus Kentrum sp. LPFa</name>
    <dbReference type="NCBI Taxonomy" id="2126335"/>
    <lineage>
        <taxon>Bacteria</taxon>
        <taxon>Pseudomonadati</taxon>
        <taxon>Pseudomonadota</taxon>
        <taxon>Gammaproteobacteria</taxon>
        <taxon>Candidatus Kentrum</taxon>
    </lineage>
</organism>
<dbReference type="GO" id="GO:0005506">
    <property type="term" value="F:iron ion binding"/>
    <property type="evidence" value="ECO:0007669"/>
    <property type="project" value="InterPro"/>
</dbReference>
<dbReference type="GO" id="GO:0016491">
    <property type="term" value="F:oxidoreductase activity"/>
    <property type="evidence" value="ECO:0007669"/>
    <property type="project" value="InterPro"/>
</dbReference>
<dbReference type="PANTHER" id="PTHR11908:SF132">
    <property type="entry name" value="ALDEHYDE OXIDASE 1-RELATED"/>
    <property type="match status" value="1"/>
</dbReference>
<dbReference type="Pfam" id="PF20256">
    <property type="entry name" value="MoCoBD_2"/>
    <property type="match status" value="1"/>
</dbReference>
<dbReference type="EMBL" id="CAADFM010000146">
    <property type="protein sequence ID" value="VFK16420.1"/>
    <property type="molecule type" value="Genomic_DNA"/>
</dbReference>
<comment type="similarity">
    <text evidence="1">Belongs to the xanthine dehydrogenase family.</text>
</comment>
<protein>
    <submittedName>
        <fullName evidence="5">Xanthine dehydrogenase, molybdenum binding subunit apoprotein</fullName>
    </submittedName>
</protein>
<feature type="domain" description="Aldehyde oxidase/xanthine dehydrogenase second molybdopterin binding" evidence="4">
    <location>
        <begin position="124"/>
        <end position="409"/>
    </location>
</feature>
<dbReference type="InterPro" id="IPR008274">
    <property type="entry name" value="AldOxase/xan_DH_MoCoBD1"/>
</dbReference>
<dbReference type="EMBL" id="CAADFP010000139">
    <property type="protein sequence ID" value="VFK31451.1"/>
    <property type="molecule type" value="Genomic_DNA"/>
</dbReference>